<evidence type="ECO:0000313" key="3">
    <source>
        <dbReference type="Proteomes" id="UP000317940"/>
    </source>
</evidence>
<dbReference type="InterPro" id="IPR027417">
    <property type="entry name" value="P-loop_NTPase"/>
</dbReference>
<dbReference type="Proteomes" id="UP000317940">
    <property type="component" value="Unassembled WGS sequence"/>
</dbReference>
<name>A0A561ULJ6_9ACTN</name>
<reference evidence="2 3" key="1">
    <citation type="submission" date="2019-06" db="EMBL/GenBank/DDBJ databases">
        <title>Sequencing the genomes of 1000 actinobacteria strains.</title>
        <authorList>
            <person name="Klenk H.-P."/>
        </authorList>
    </citation>
    <scope>NUCLEOTIDE SEQUENCE [LARGE SCALE GENOMIC DNA]</scope>
    <source>
        <strain evidence="2 3">DSM 44826</strain>
    </source>
</reference>
<gene>
    <name evidence="2" type="ORF">FHX73_114115</name>
</gene>
<dbReference type="EMBL" id="VIWT01000001">
    <property type="protein sequence ID" value="TWG00242.1"/>
    <property type="molecule type" value="Genomic_DNA"/>
</dbReference>
<comment type="caution">
    <text evidence="2">The sequence shown here is derived from an EMBL/GenBank/DDBJ whole genome shotgun (WGS) entry which is preliminary data.</text>
</comment>
<dbReference type="AlphaFoldDB" id="A0A561ULJ6"/>
<sequence>MGRIMRLQPISWPRLTGQLADRIERLTPQDGGQWPRVALDGASAAHPERLAERLADELRLRGRAVQRIRSVDFLRSASLRLEYGHQDPDAYLDRWLDDNALFREVFTPLDPGGSGRVLPDLRDPRTDRSTRSGYRELAPGTVLLLDGALLLGRWFPLDLTVHLLLSPAALARRTGPGEQWTLPAFARYESEVRPTEAADVVVRVDDPKHPAWNVV</sequence>
<proteinExistence type="predicted"/>
<feature type="region of interest" description="Disordered" evidence="1">
    <location>
        <begin position="113"/>
        <end position="132"/>
    </location>
</feature>
<evidence type="ECO:0000313" key="2">
    <source>
        <dbReference type="EMBL" id="TWG00242.1"/>
    </source>
</evidence>
<organism evidence="2 3">
    <name type="scientific">Kitasatospora viridis</name>
    <dbReference type="NCBI Taxonomy" id="281105"/>
    <lineage>
        <taxon>Bacteria</taxon>
        <taxon>Bacillati</taxon>
        <taxon>Actinomycetota</taxon>
        <taxon>Actinomycetes</taxon>
        <taxon>Kitasatosporales</taxon>
        <taxon>Streptomycetaceae</taxon>
        <taxon>Kitasatospora</taxon>
    </lineage>
</organism>
<evidence type="ECO:0008006" key="4">
    <source>
        <dbReference type="Google" id="ProtNLM"/>
    </source>
</evidence>
<keyword evidence="3" id="KW-1185">Reference proteome</keyword>
<dbReference type="Gene3D" id="3.40.50.300">
    <property type="entry name" value="P-loop containing nucleotide triphosphate hydrolases"/>
    <property type="match status" value="1"/>
</dbReference>
<protein>
    <recommendedName>
        <fullName evidence="4">Uridine kinase</fullName>
    </recommendedName>
</protein>
<accession>A0A561ULJ6</accession>
<evidence type="ECO:0000256" key="1">
    <source>
        <dbReference type="SAM" id="MobiDB-lite"/>
    </source>
</evidence>
<feature type="compositionally biased region" description="Basic and acidic residues" evidence="1">
    <location>
        <begin position="119"/>
        <end position="132"/>
    </location>
</feature>